<evidence type="ECO:0000256" key="15">
    <source>
        <dbReference type="ARBA" id="ARBA00038995"/>
    </source>
</evidence>
<evidence type="ECO:0000256" key="3">
    <source>
        <dbReference type="ARBA" id="ARBA00004613"/>
    </source>
</evidence>
<evidence type="ECO:0000256" key="12">
    <source>
        <dbReference type="ARBA" id="ARBA00023180"/>
    </source>
</evidence>
<dbReference type="InterPro" id="IPR009003">
    <property type="entry name" value="Peptidase_S1_PA"/>
</dbReference>
<dbReference type="InterPro" id="IPR043504">
    <property type="entry name" value="Peptidase_S1_PA_chymotrypsin"/>
</dbReference>
<comment type="function">
    <text evidence="14">Protein C is a vitamin K-dependent serine protease that regulates blood coagulation by inactivating factors Va and VIIIa in the presence of calcium ions and phospholipids. Exerts a protective effect on the endothelial cell barrier function.</text>
</comment>
<evidence type="ECO:0000256" key="4">
    <source>
        <dbReference type="ARBA" id="ARBA00022525"/>
    </source>
</evidence>
<evidence type="ECO:0000256" key="8">
    <source>
        <dbReference type="ARBA" id="ARBA00022824"/>
    </source>
</evidence>
<evidence type="ECO:0000256" key="13">
    <source>
        <dbReference type="ARBA" id="ARBA00036045"/>
    </source>
</evidence>
<dbReference type="InterPro" id="IPR050127">
    <property type="entry name" value="Serine_Proteases_S1"/>
</dbReference>
<dbReference type="SUPFAM" id="SSF50494">
    <property type="entry name" value="Trypsin-like serine proteases"/>
    <property type="match status" value="1"/>
</dbReference>
<gene>
    <name evidence="21" type="primary">Prss30</name>
    <name evidence="21" type="ORF">TNCT_475721</name>
</gene>
<dbReference type="EC" id="3.4.21.69" evidence="15"/>
<feature type="domain" description="Peptidase S1" evidence="20">
    <location>
        <begin position="1"/>
        <end position="106"/>
    </location>
</feature>
<name>A0A8X6LR95_TRICU</name>
<evidence type="ECO:0000313" key="22">
    <source>
        <dbReference type="Proteomes" id="UP000887116"/>
    </source>
</evidence>
<evidence type="ECO:0000256" key="11">
    <source>
        <dbReference type="ARBA" id="ARBA00023157"/>
    </source>
</evidence>
<dbReference type="OrthoDB" id="93664at2759"/>
<evidence type="ECO:0000256" key="10">
    <source>
        <dbReference type="ARBA" id="ARBA00023034"/>
    </source>
</evidence>
<keyword evidence="9" id="KW-0720">Serine protease</keyword>
<dbReference type="InterPro" id="IPR033116">
    <property type="entry name" value="TRYPSIN_SER"/>
</dbReference>
<evidence type="ECO:0000256" key="14">
    <source>
        <dbReference type="ARBA" id="ARBA00037553"/>
    </source>
</evidence>
<protein>
    <recommendedName>
        <fullName evidence="16">Vitamin K-dependent protein C</fullName>
        <ecNumber evidence="15">3.4.21.69</ecNumber>
    </recommendedName>
    <alternativeName>
        <fullName evidence="19">Anticoagulant protein C</fullName>
    </alternativeName>
    <alternativeName>
        <fullName evidence="17">Autoprothrombin IIA</fullName>
    </alternativeName>
    <alternativeName>
        <fullName evidence="18">Blood coagulation factor XIV</fullName>
    </alternativeName>
</protein>
<evidence type="ECO:0000256" key="7">
    <source>
        <dbReference type="ARBA" id="ARBA00022801"/>
    </source>
</evidence>
<dbReference type="GO" id="GO:0007599">
    <property type="term" value="P:hemostasis"/>
    <property type="evidence" value="ECO:0007669"/>
    <property type="project" value="UniProtKB-KW"/>
</dbReference>
<dbReference type="Proteomes" id="UP000887116">
    <property type="component" value="Unassembled WGS sequence"/>
</dbReference>
<organism evidence="21 22">
    <name type="scientific">Trichonephila clavata</name>
    <name type="common">Joro spider</name>
    <name type="synonym">Nephila clavata</name>
    <dbReference type="NCBI Taxonomy" id="2740835"/>
    <lineage>
        <taxon>Eukaryota</taxon>
        <taxon>Metazoa</taxon>
        <taxon>Ecdysozoa</taxon>
        <taxon>Arthropoda</taxon>
        <taxon>Chelicerata</taxon>
        <taxon>Arachnida</taxon>
        <taxon>Araneae</taxon>
        <taxon>Araneomorphae</taxon>
        <taxon>Entelegynae</taxon>
        <taxon>Araneoidea</taxon>
        <taxon>Nephilidae</taxon>
        <taxon>Trichonephila</taxon>
    </lineage>
</organism>
<dbReference type="GO" id="GO:0004252">
    <property type="term" value="F:serine-type endopeptidase activity"/>
    <property type="evidence" value="ECO:0007669"/>
    <property type="project" value="UniProtKB-EC"/>
</dbReference>
<dbReference type="CDD" id="cd00190">
    <property type="entry name" value="Tryp_SPc"/>
    <property type="match status" value="1"/>
</dbReference>
<keyword evidence="10" id="KW-0333">Golgi apparatus</keyword>
<dbReference type="InterPro" id="IPR001254">
    <property type="entry name" value="Trypsin_dom"/>
</dbReference>
<dbReference type="PANTHER" id="PTHR24264:SF83">
    <property type="entry name" value="COMPLEMENT FACTOR I"/>
    <property type="match status" value="1"/>
</dbReference>
<keyword evidence="12" id="KW-0325">Glycoprotein</keyword>
<keyword evidence="6" id="KW-0356">Hemostasis</keyword>
<keyword evidence="4" id="KW-0964">Secreted</keyword>
<keyword evidence="5 21" id="KW-0645">Protease</keyword>
<comment type="catalytic activity">
    <reaction evidence="13">
        <text>Degradation of blood coagulation factors Va and VIIIa.</text>
        <dbReference type="EC" id="3.4.21.69"/>
    </reaction>
</comment>
<evidence type="ECO:0000256" key="17">
    <source>
        <dbReference type="ARBA" id="ARBA00041306"/>
    </source>
</evidence>
<keyword evidence="8" id="KW-0256">Endoplasmic reticulum</keyword>
<evidence type="ECO:0000256" key="6">
    <source>
        <dbReference type="ARBA" id="ARBA00022696"/>
    </source>
</evidence>
<dbReference type="PROSITE" id="PS50240">
    <property type="entry name" value="TRYPSIN_DOM"/>
    <property type="match status" value="1"/>
</dbReference>
<evidence type="ECO:0000256" key="18">
    <source>
        <dbReference type="ARBA" id="ARBA00042403"/>
    </source>
</evidence>
<reference evidence="21" key="1">
    <citation type="submission" date="2020-07" db="EMBL/GenBank/DDBJ databases">
        <title>Multicomponent nature underlies the extraordinary mechanical properties of spider dragline silk.</title>
        <authorList>
            <person name="Kono N."/>
            <person name="Nakamura H."/>
            <person name="Mori M."/>
            <person name="Yoshida Y."/>
            <person name="Ohtoshi R."/>
            <person name="Malay A.D."/>
            <person name="Moran D.A.P."/>
            <person name="Tomita M."/>
            <person name="Numata K."/>
            <person name="Arakawa K."/>
        </authorList>
    </citation>
    <scope>NUCLEOTIDE SEQUENCE</scope>
</reference>
<sequence>MLKFLEADYLKVIHQVEVPIVDFDTCQEWYSAQEVVISDTMLCAGFAEGQKDACQGDSGGPLVCKTDDHWFVAGVVSWGIKCAQPNLPGIYTNVPLFVEWIEKTTEEAGYPLYTKNEYK</sequence>
<keyword evidence="11" id="KW-1015">Disulfide bond</keyword>
<evidence type="ECO:0000256" key="1">
    <source>
        <dbReference type="ARBA" id="ARBA00004240"/>
    </source>
</evidence>
<evidence type="ECO:0000313" key="21">
    <source>
        <dbReference type="EMBL" id="GFR17767.1"/>
    </source>
</evidence>
<dbReference type="GO" id="GO:0005615">
    <property type="term" value="C:extracellular space"/>
    <property type="evidence" value="ECO:0007669"/>
    <property type="project" value="TreeGrafter"/>
</dbReference>
<evidence type="ECO:0000256" key="2">
    <source>
        <dbReference type="ARBA" id="ARBA00004555"/>
    </source>
</evidence>
<dbReference type="Gene3D" id="2.40.10.10">
    <property type="entry name" value="Trypsin-like serine proteases"/>
    <property type="match status" value="1"/>
</dbReference>
<dbReference type="EMBL" id="BMAO01027521">
    <property type="protein sequence ID" value="GFR17767.1"/>
    <property type="molecule type" value="Genomic_DNA"/>
</dbReference>
<dbReference type="GO" id="GO:0006508">
    <property type="term" value="P:proteolysis"/>
    <property type="evidence" value="ECO:0007669"/>
    <property type="project" value="UniProtKB-KW"/>
</dbReference>
<evidence type="ECO:0000256" key="5">
    <source>
        <dbReference type="ARBA" id="ARBA00022670"/>
    </source>
</evidence>
<comment type="subcellular location">
    <subcellularLocation>
        <location evidence="1">Endoplasmic reticulum</location>
    </subcellularLocation>
    <subcellularLocation>
        <location evidence="2">Golgi apparatus</location>
    </subcellularLocation>
    <subcellularLocation>
        <location evidence="3">Secreted</location>
    </subcellularLocation>
</comment>
<dbReference type="Pfam" id="PF00089">
    <property type="entry name" value="Trypsin"/>
    <property type="match status" value="1"/>
</dbReference>
<dbReference type="AlphaFoldDB" id="A0A8X6LR95"/>
<dbReference type="GO" id="GO:0005794">
    <property type="term" value="C:Golgi apparatus"/>
    <property type="evidence" value="ECO:0007669"/>
    <property type="project" value="UniProtKB-SubCell"/>
</dbReference>
<dbReference type="PANTHER" id="PTHR24264">
    <property type="entry name" value="TRYPSIN-RELATED"/>
    <property type="match status" value="1"/>
</dbReference>
<evidence type="ECO:0000259" key="20">
    <source>
        <dbReference type="PROSITE" id="PS50240"/>
    </source>
</evidence>
<dbReference type="PROSITE" id="PS00135">
    <property type="entry name" value="TRYPSIN_SER"/>
    <property type="match status" value="1"/>
</dbReference>
<evidence type="ECO:0000256" key="19">
    <source>
        <dbReference type="ARBA" id="ARBA00042906"/>
    </source>
</evidence>
<proteinExistence type="predicted"/>
<dbReference type="SMART" id="SM00020">
    <property type="entry name" value="Tryp_SPc"/>
    <property type="match status" value="1"/>
</dbReference>
<dbReference type="FunFam" id="2.40.10.10:FF:000011">
    <property type="entry name" value="Coagulation factor X"/>
    <property type="match status" value="1"/>
</dbReference>
<keyword evidence="22" id="KW-1185">Reference proteome</keyword>
<evidence type="ECO:0000256" key="16">
    <source>
        <dbReference type="ARBA" id="ARBA00040219"/>
    </source>
</evidence>
<accession>A0A8X6LR95</accession>
<comment type="caution">
    <text evidence="21">The sequence shown here is derived from an EMBL/GenBank/DDBJ whole genome shotgun (WGS) entry which is preliminary data.</text>
</comment>
<dbReference type="GO" id="GO:0005783">
    <property type="term" value="C:endoplasmic reticulum"/>
    <property type="evidence" value="ECO:0007669"/>
    <property type="project" value="UniProtKB-SubCell"/>
</dbReference>
<keyword evidence="7" id="KW-0378">Hydrolase</keyword>
<evidence type="ECO:0000256" key="9">
    <source>
        <dbReference type="ARBA" id="ARBA00022825"/>
    </source>
</evidence>